<dbReference type="Proteomes" id="UP000049855">
    <property type="component" value="Unassembled WGS sequence"/>
</dbReference>
<gene>
    <name evidence="2" type="ORF">SpAn4DRAFT_0628</name>
</gene>
<feature type="region of interest" description="Disordered" evidence="1">
    <location>
        <begin position="1"/>
        <end position="29"/>
    </location>
</feature>
<evidence type="ECO:0000313" key="3">
    <source>
        <dbReference type="Proteomes" id="UP000049855"/>
    </source>
</evidence>
<accession>A0A0U1L3C3</accession>
<reference evidence="3" key="1">
    <citation type="submission" date="2015-03" db="EMBL/GenBank/DDBJ databases">
        <authorList>
            <person name="Nijsse Bart"/>
        </authorList>
    </citation>
    <scope>NUCLEOTIDE SEQUENCE [LARGE SCALE GENOMIC DNA]</scope>
</reference>
<evidence type="ECO:0000313" key="2">
    <source>
        <dbReference type="EMBL" id="CQR74166.1"/>
    </source>
</evidence>
<sequence>MRHTDMMIQKMKNSPKIKDNSGKSYYATSDKEADRLEVEKAKLAGDNNQNFSAKSLAVVEEIRGPKSKMTVEGGIAVKMVNNTSAVSSKGYIVCADENTDFAVILATQDKSNPIGVFYEGGVPNGEEAWVVVNGIADVYFSDSVTRGQWARGFITGDTDYVAGQAIAQDVEVIPADDRDFPIYYGDVDVFKYFKIGYALESRSSPGLARCILHFT</sequence>
<protein>
    <submittedName>
        <fullName evidence="2">Uncharacterized protein</fullName>
    </submittedName>
</protein>
<organism evidence="2 3">
    <name type="scientific">Sporomusa ovata</name>
    <dbReference type="NCBI Taxonomy" id="2378"/>
    <lineage>
        <taxon>Bacteria</taxon>
        <taxon>Bacillati</taxon>
        <taxon>Bacillota</taxon>
        <taxon>Negativicutes</taxon>
        <taxon>Selenomonadales</taxon>
        <taxon>Sporomusaceae</taxon>
        <taxon>Sporomusa</taxon>
    </lineage>
</organism>
<proteinExistence type="predicted"/>
<name>A0A0U1L3C3_9FIRM</name>
<dbReference type="EMBL" id="CTRP01000014">
    <property type="protein sequence ID" value="CQR74166.1"/>
    <property type="molecule type" value="Genomic_DNA"/>
</dbReference>
<evidence type="ECO:0000256" key="1">
    <source>
        <dbReference type="SAM" id="MobiDB-lite"/>
    </source>
</evidence>
<dbReference type="RefSeq" id="WP_021170175.1">
    <property type="nucleotide sequence ID" value="NZ_CTRP01000014.1"/>
</dbReference>
<dbReference type="AlphaFoldDB" id="A0A0U1L3C3"/>
<keyword evidence="3" id="KW-1185">Reference proteome</keyword>